<gene>
    <name evidence="1" type="ORF">H6F44_13290</name>
</gene>
<reference evidence="1" key="2">
    <citation type="submission" date="2020-08" db="EMBL/GenBank/DDBJ databases">
        <authorList>
            <person name="Chen M."/>
            <person name="Teng W."/>
            <person name="Zhao L."/>
            <person name="Hu C."/>
            <person name="Zhou Y."/>
            <person name="Han B."/>
            <person name="Song L."/>
            <person name="Shu W."/>
        </authorList>
    </citation>
    <scope>NUCLEOTIDE SEQUENCE</scope>
    <source>
        <strain evidence="1">FACHB-1277</strain>
    </source>
</reference>
<protein>
    <submittedName>
        <fullName evidence="1">Trypsin-like peptidase domain-containing protein</fullName>
    </submittedName>
</protein>
<dbReference type="RefSeq" id="WP_206754465.1">
    <property type="nucleotide sequence ID" value="NZ_JACJPY010000041.1"/>
</dbReference>
<dbReference type="PANTHER" id="PTHR43019">
    <property type="entry name" value="SERINE ENDOPROTEASE DEGS"/>
    <property type="match status" value="1"/>
</dbReference>
<comment type="caution">
    <text evidence="1">The sequence shown here is derived from an EMBL/GenBank/DDBJ whole genome shotgun (WGS) entry which is preliminary data.</text>
</comment>
<dbReference type="Proteomes" id="UP000631421">
    <property type="component" value="Unassembled WGS sequence"/>
</dbReference>
<dbReference type="PANTHER" id="PTHR43019:SF23">
    <property type="entry name" value="PROTEASE DO-LIKE 5, CHLOROPLASTIC"/>
    <property type="match status" value="1"/>
</dbReference>
<name>A0A926Z6U6_9CYAN</name>
<dbReference type="EMBL" id="JACJPY010000041">
    <property type="protein sequence ID" value="MBD2151085.1"/>
    <property type="molecule type" value="Genomic_DNA"/>
</dbReference>
<dbReference type="Gene3D" id="2.40.10.10">
    <property type="entry name" value="Trypsin-like serine proteases"/>
    <property type="match status" value="2"/>
</dbReference>
<dbReference type="AlphaFoldDB" id="A0A926Z6U6"/>
<keyword evidence="2" id="KW-1185">Reference proteome</keyword>
<accession>A0A926Z6U6</accession>
<reference evidence="1" key="1">
    <citation type="journal article" date="2015" name="ISME J.">
        <title>Draft Genome Sequence of Streptomyces incarnatus NRRL8089, which Produces the Nucleoside Antibiotic Sinefungin.</title>
        <authorList>
            <person name="Oshima K."/>
            <person name="Hattori M."/>
            <person name="Shimizu H."/>
            <person name="Fukuda K."/>
            <person name="Nemoto M."/>
            <person name="Inagaki K."/>
            <person name="Tamura T."/>
        </authorList>
    </citation>
    <scope>NUCLEOTIDE SEQUENCE</scope>
    <source>
        <strain evidence="1">FACHB-1277</strain>
    </source>
</reference>
<evidence type="ECO:0000313" key="1">
    <source>
        <dbReference type="EMBL" id="MBD2151085.1"/>
    </source>
</evidence>
<proteinExistence type="predicted"/>
<dbReference type="InterPro" id="IPR009003">
    <property type="entry name" value="Peptidase_S1_PA"/>
</dbReference>
<dbReference type="SUPFAM" id="SSF50494">
    <property type="entry name" value="Trypsin-like serine proteases"/>
    <property type="match status" value="1"/>
</dbReference>
<dbReference type="InterPro" id="IPR043504">
    <property type="entry name" value="Peptidase_S1_PA_chymotrypsin"/>
</dbReference>
<dbReference type="Pfam" id="PF13365">
    <property type="entry name" value="Trypsin_2"/>
    <property type="match status" value="1"/>
</dbReference>
<sequence>MAVEPSKSPQGISPDHSRLLKTRIHQSAIATTVRILIFNNSGTAITSGSGVMVGKSGNTYTVLTNLHVLQFADRAVILTPDGLEHSLMSKSHTAKFGDNDMAIAQFSSPQPYAIAHIRREPLQIGDRVFASGFPIYRDRSLVTTFAIGLQGFRFTEGIVSLLPAKSLTQGYSIGYSNDIVVGMSGGPIFDESGFLVGINGRIKNRDPDFGGYTFDDGTEPSPMLLQQMLKASWGVPISTYLRFSIHSHL</sequence>
<evidence type="ECO:0000313" key="2">
    <source>
        <dbReference type="Proteomes" id="UP000631421"/>
    </source>
</evidence>
<organism evidence="1 2">
    <name type="scientific">Pseudanabaena cinerea FACHB-1277</name>
    <dbReference type="NCBI Taxonomy" id="2949581"/>
    <lineage>
        <taxon>Bacteria</taxon>
        <taxon>Bacillati</taxon>
        <taxon>Cyanobacteriota</taxon>
        <taxon>Cyanophyceae</taxon>
        <taxon>Pseudanabaenales</taxon>
        <taxon>Pseudanabaenaceae</taxon>
        <taxon>Pseudanabaena</taxon>
        <taxon>Pseudanabaena cinerea</taxon>
    </lineage>
</organism>